<evidence type="ECO:0000313" key="8">
    <source>
        <dbReference type="EMBL" id="NYD92058.1"/>
    </source>
</evidence>
<dbReference type="Pfam" id="PF00884">
    <property type="entry name" value="Sulfatase"/>
    <property type="match status" value="1"/>
</dbReference>
<dbReference type="InterPro" id="IPR000917">
    <property type="entry name" value="Sulfatase_N"/>
</dbReference>
<dbReference type="Proteomes" id="UP000517753">
    <property type="component" value="Unassembled WGS sequence"/>
</dbReference>
<feature type="transmembrane region" description="Helical" evidence="6">
    <location>
        <begin position="22"/>
        <end position="44"/>
    </location>
</feature>
<dbReference type="InterPro" id="IPR050448">
    <property type="entry name" value="OpgB/LTA_synthase_biosynth"/>
</dbReference>
<evidence type="ECO:0000256" key="3">
    <source>
        <dbReference type="ARBA" id="ARBA00022692"/>
    </source>
</evidence>
<dbReference type="Gene3D" id="3.40.720.10">
    <property type="entry name" value="Alkaline Phosphatase, subunit A"/>
    <property type="match status" value="1"/>
</dbReference>
<keyword evidence="2" id="KW-1003">Cell membrane</keyword>
<dbReference type="InterPro" id="IPR017850">
    <property type="entry name" value="Alkaline_phosphatase_core_sf"/>
</dbReference>
<proteinExistence type="predicted"/>
<organism evidence="8 9">
    <name type="scientific">Sphingomonas melonis</name>
    <dbReference type="NCBI Taxonomy" id="152682"/>
    <lineage>
        <taxon>Bacteria</taxon>
        <taxon>Pseudomonadati</taxon>
        <taxon>Pseudomonadota</taxon>
        <taxon>Alphaproteobacteria</taxon>
        <taxon>Sphingomonadales</taxon>
        <taxon>Sphingomonadaceae</taxon>
        <taxon>Sphingomonas</taxon>
    </lineage>
</organism>
<accession>A0A7Y9K2H2</accession>
<dbReference type="EMBL" id="JACCBY010000008">
    <property type="protein sequence ID" value="NYD92058.1"/>
    <property type="molecule type" value="Genomic_DNA"/>
</dbReference>
<comment type="subcellular location">
    <subcellularLocation>
        <location evidence="1">Cell membrane</location>
        <topology evidence="1">Multi-pass membrane protein</topology>
    </subcellularLocation>
</comment>
<keyword evidence="9" id="KW-1185">Reference proteome</keyword>
<keyword evidence="4 6" id="KW-1133">Transmembrane helix</keyword>
<dbReference type="GO" id="GO:0005886">
    <property type="term" value="C:plasma membrane"/>
    <property type="evidence" value="ECO:0007669"/>
    <property type="project" value="UniProtKB-SubCell"/>
</dbReference>
<evidence type="ECO:0000313" key="9">
    <source>
        <dbReference type="Proteomes" id="UP000517753"/>
    </source>
</evidence>
<feature type="transmembrane region" description="Helical" evidence="6">
    <location>
        <begin position="116"/>
        <end position="137"/>
    </location>
</feature>
<dbReference type="AlphaFoldDB" id="A0A7Y9K2H2"/>
<dbReference type="SUPFAM" id="SSF53649">
    <property type="entry name" value="Alkaline phosphatase-like"/>
    <property type="match status" value="1"/>
</dbReference>
<keyword evidence="3 6" id="KW-0812">Transmembrane</keyword>
<evidence type="ECO:0000256" key="2">
    <source>
        <dbReference type="ARBA" id="ARBA00022475"/>
    </source>
</evidence>
<comment type="caution">
    <text evidence="8">The sequence shown here is derived from an EMBL/GenBank/DDBJ whole genome shotgun (WGS) entry which is preliminary data.</text>
</comment>
<feature type="transmembrane region" description="Helical" evidence="6">
    <location>
        <begin position="50"/>
        <end position="66"/>
    </location>
</feature>
<dbReference type="PANTHER" id="PTHR47371">
    <property type="entry name" value="LIPOTEICHOIC ACID SYNTHASE"/>
    <property type="match status" value="1"/>
</dbReference>
<feature type="transmembrane region" description="Helical" evidence="6">
    <location>
        <begin position="149"/>
        <end position="166"/>
    </location>
</feature>
<protein>
    <recommendedName>
        <fullName evidence="7">Sulfatase N-terminal domain-containing protein</fullName>
    </recommendedName>
</protein>
<sequence length="471" mass="53254">MSNSSFYASKVRIISWASKFPLAVRSPLLFFVPVNVLRAILMHISGDPTLFNIDYALILVIPYFMVRRGTDRRYTTAVSITLFLIAVSFDAVGFFGRLYRWGPDFYDSYLMGLNDLPWFVIAPLLFMGVAVFSLFCVPLLGMRFEKADVLSATLICIVIGMCDIYIERSTRKDLDSEKNVLTSPTKFAFSNYMRAVVAGHSVRSLTEPTMDHIVRVTAPPQILSVSLESLGLPISKTGLAELVQQPLEELTKSYSITVDNNNFYGSTLQGEMRELCSLNVNGNPSNPKIARYFSDCLPRFLSSKGYSTWAFHGNGGEIYNRKNVYPLIGFRHAVFYNDMASLQNIHPCEKTPFRGVCDHDMYVRALSLFNGSRRFVHIMTLDTHLPVYPTTPSECTRSFGDNESLCGYSKAIMRSLHDLSNVILRSKEKPDLIFIYGDHAPPFFSASTRQFFDGKRVPFVMLNRKDEGRGR</sequence>
<name>A0A7Y9K2H2_9SPHN</name>
<evidence type="ECO:0000256" key="5">
    <source>
        <dbReference type="ARBA" id="ARBA00023136"/>
    </source>
</evidence>
<dbReference type="PANTHER" id="PTHR47371:SF3">
    <property type="entry name" value="PHOSPHOGLYCEROL TRANSFERASE I"/>
    <property type="match status" value="1"/>
</dbReference>
<feature type="transmembrane region" description="Helical" evidence="6">
    <location>
        <begin position="78"/>
        <end position="96"/>
    </location>
</feature>
<reference evidence="8 9" key="1">
    <citation type="submission" date="2020-08" db="EMBL/GenBank/DDBJ databases">
        <title>The Agave Microbiome: Exploring the role of microbial communities in plant adaptations to desert environments.</title>
        <authorList>
            <person name="Partida-Martinez L.P."/>
        </authorList>
    </citation>
    <scope>NUCLEOTIDE SEQUENCE [LARGE SCALE GENOMIC DNA]</scope>
    <source>
        <strain evidence="8 9">AS2.3</strain>
    </source>
</reference>
<evidence type="ECO:0000256" key="1">
    <source>
        <dbReference type="ARBA" id="ARBA00004651"/>
    </source>
</evidence>
<keyword evidence="5 6" id="KW-0472">Membrane</keyword>
<evidence type="ECO:0000259" key="7">
    <source>
        <dbReference type="Pfam" id="PF00884"/>
    </source>
</evidence>
<feature type="domain" description="Sulfatase N-terminal" evidence="7">
    <location>
        <begin position="288"/>
        <end position="462"/>
    </location>
</feature>
<evidence type="ECO:0000256" key="4">
    <source>
        <dbReference type="ARBA" id="ARBA00022989"/>
    </source>
</evidence>
<evidence type="ECO:0000256" key="6">
    <source>
        <dbReference type="SAM" id="Phobius"/>
    </source>
</evidence>
<gene>
    <name evidence="8" type="ORF">HD841_003878</name>
</gene>